<evidence type="ECO:0000313" key="2">
    <source>
        <dbReference type="EMBL" id="OAA36102.1"/>
    </source>
</evidence>
<sequence>MITPNYEELALTHLFGLKIISTRAESQETSVLGSEAPSSARSSPSHGRRRSVSRMKDLIPLRLSPSSSSAWSASQSAPSDQGMVERVDGYLPEVLARDLELSADMFAEKEMTAGAPLVAPGEEERARFRNSRAALYSPYLADSARLQSLGSIEERESILFQVQELPMEKHDHLSESSSTSSHYRSDDAEPPDFRHRGSVVTNATSLASVTLKKKNLPSFDDQYESSWMVVDSDGEDHDDGNSEEFHAGSQSLRPQTPPHFEAGSSMVEGGPNVCLPSPSSQTHNTFPRKPHSISDGSLADSGRRHLSGKPQGLPVRPSTMKGPRTQSAGDSYANGEFRPVDLTRCQSLKALQRAQSLRVGTTRDSPLPTPPSTKLPLPPSTIPELSPVGNPCSELDEKMSFPVARHCLDKRRFGLVRPPTPVEPLNNVQSWLNSSLQPYPSASATAEAARALPLPPDAIETLRVSVVCFPETMLLTSSLTVETIRSYAKKMRHPLADFSDSPGDIFTQSARKSLWRRVVRYKKGPQLPGSKLTPGCSNSNQDSGLVSSSSAELDAPKPWIPVKNVFGQCSDYICDALYAHIVSYNYVSALVARNPVPLAGNGRSNSLTARSQQQDDIPKKAASLLGLAPTAEAAASLIRLPRRVNSPLDEWNQDGIMTSHSTTPSSQDNALRVIQSGLLQCISRLAATAKLMAETGTGEGCAVDVEAEGAEVMFIRSLCEIVRMAEEVS</sequence>
<feature type="compositionally biased region" description="Low complexity" evidence="1">
    <location>
        <begin position="33"/>
        <end position="45"/>
    </location>
</feature>
<dbReference type="Proteomes" id="UP000243498">
    <property type="component" value="Unassembled WGS sequence"/>
</dbReference>
<reference evidence="2 3" key="1">
    <citation type="journal article" date="2016" name="Genome Biol. Evol.">
        <title>Divergent and convergent evolution of fungal pathogenicity.</title>
        <authorList>
            <person name="Shang Y."/>
            <person name="Xiao G."/>
            <person name="Zheng P."/>
            <person name="Cen K."/>
            <person name="Zhan S."/>
            <person name="Wang C."/>
        </authorList>
    </citation>
    <scope>NUCLEOTIDE SEQUENCE [LARGE SCALE GENOMIC DNA]</scope>
    <source>
        <strain evidence="2 3">RCEF 4871</strain>
    </source>
</reference>
<keyword evidence="3" id="KW-1185">Reference proteome</keyword>
<feature type="region of interest" description="Disordered" evidence="1">
    <location>
        <begin position="526"/>
        <end position="552"/>
    </location>
</feature>
<comment type="caution">
    <text evidence="2">The sequence shown here is derived from an EMBL/GenBank/DDBJ whole genome shotgun (WGS) entry which is preliminary data.</text>
</comment>
<name>A0A166XRL3_METRR</name>
<dbReference type="OrthoDB" id="3506470at2759"/>
<proteinExistence type="predicted"/>
<feature type="compositionally biased region" description="Pro residues" evidence="1">
    <location>
        <begin position="367"/>
        <end position="381"/>
    </location>
</feature>
<dbReference type="EMBL" id="AZHC01000037">
    <property type="protein sequence ID" value="OAA36102.1"/>
    <property type="molecule type" value="Genomic_DNA"/>
</dbReference>
<dbReference type="OMA" id="MDCFPEM"/>
<organism evidence="2 3">
    <name type="scientific">Metarhizium rileyi (strain RCEF 4871)</name>
    <name type="common">Nomuraea rileyi</name>
    <dbReference type="NCBI Taxonomy" id="1649241"/>
    <lineage>
        <taxon>Eukaryota</taxon>
        <taxon>Fungi</taxon>
        <taxon>Dikarya</taxon>
        <taxon>Ascomycota</taxon>
        <taxon>Pezizomycotina</taxon>
        <taxon>Sordariomycetes</taxon>
        <taxon>Hypocreomycetidae</taxon>
        <taxon>Hypocreales</taxon>
        <taxon>Clavicipitaceae</taxon>
        <taxon>Metarhizium</taxon>
    </lineage>
</organism>
<dbReference type="AlphaFoldDB" id="A0A166XRL3"/>
<feature type="region of interest" description="Disordered" evidence="1">
    <location>
        <begin position="26"/>
        <end position="84"/>
    </location>
</feature>
<feature type="compositionally biased region" description="Basic and acidic residues" evidence="1">
    <location>
        <begin position="183"/>
        <end position="195"/>
    </location>
</feature>
<feature type="region of interest" description="Disordered" evidence="1">
    <location>
        <begin position="169"/>
        <end position="196"/>
    </location>
</feature>
<feature type="compositionally biased region" description="Polar residues" evidence="1">
    <location>
        <begin position="353"/>
        <end position="364"/>
    </location>
</feature>
<dbReference type="STRING" id="1081105.A0A166XRL3"/>
<accession>A0A166XRL3</accession>
<evidence type="ECO:0000256" key="1">
    <source>
        <dbReference type="SAM" id="MobiDB-lite"/>
    </source>
</evidence>
<protein>
    <submittedName>
        <fullName evidence="2">Uncharacterized protein</fullName>
    </submittedName>
</protein>
<gene>
    <name evidence="2" type="ORF">NOR_07708</name>
</gene>
<feature type="region of interest" description="Disordered" evidence="1">
    <location>
        <begin position="353"/>
        <end position="384"/>
    </location>
</feature>
<feature type="compositionally biased region" description="Low complexity" evidence="1">
    <location>
        <begin position="64"/>
        <end position="79"/>
    </location>
</feature>
<feature type="compositionally biased region" description="Polar residues" evidence="1">
    <location>
        <begin position="535"/>
        <end position="551"/>
    </location>
</feature>
<evidence type="ECO:0000313" key="3">
    <source>
        <dbReference type="Proteomes" id="UP000243498"/>
    </source>
</evidence>
<feature type="region of interest" description="Disordered" evidence="1">
    <location>
        <begin position="230"/>
        <end position="336"/>
    </location>
</feature>